<dbReference type="OrthoDB" id="6440753at2"/>
<dbReference type="Proteomes" id="UP000023785">
    <property type="component" value="Unassembled WGS sequence"/>
</dbReference>
<dbReference type="EMBL" id="AYER01000001">
    <property type="protein sequence ID" value="ESK41074.1"/>
    <property type="molecule type" value="Genomic_DNA"/>
</dbReference>
<name>V2V0J4_9GAMM</name>
<dbReference type="eggNOG" id="ENOG502Z97E">
    <property type="taxonomic scope" value="Bacteria"/>
</dbReference>
<organism evidence="1 2">
    <name type="scientific">Acinetobacter nectaris CIP 110549</name>
    <dbReference type="NCBI Taxonomy" id="1392540"/>
    <lineage>
        <taxon>Bacteria</taxon>
        <taxon>Pseudomonadati</taxon>
        <taxon>Pseudomonadota</taxon>
        <taxon>Gammaproteobacteria</taxon>
        <taxon>Moraxellales</taxon>
        <taxon>Moraxellaceae</taxon>
        <taxon>Acinetobacter</taxon>
    </lineage>
</organism>
<dbReference type="RefSeq" id="WP_023271667.1">
    <property type="nucleotide sequence ID" value="NZ_KI530712.1"/>
</dbReference>
<dbReference type="AlphaFoldDB" id="V2V0J4"/>
<comment type="caution">
    <text evidence="1">The sequence shown here is derived from an EMBL/GenBank/DDBJ whole genome shotgun (WGS) entry which is preliminary data.</text>
</comment>
<reference evidence="1 2" key="1">
    <citation type="submission" date="2013-10" db="EMBL/GenBank/DDBJ databases">
        <title>The Genome Sequence of Acinetobacter nectaris CIP 110549.</title>
        <authorList>
            <consortium name="The Broad Institute Genomics Platform"/>
            <consortium name="The Broad Institute Genome Sequencing Center for Infectious Disease"/>
            <person name="Cerqueira G."/>
            <person name="Feldgarden M."/>
            <person name="Courvalin P."/>
            <person name="Grillot-Courvalin C."/>
            <person name="Clermont D."/>
            <person name="Rocha E."/>
            <person name="Yoon E.-J."/>
            <person name="Nemec A."/>
            <person name="Young S.K."/>
            <person name="Zeng Q."/>
            <person name="Gargeya S."/>
            <person name="Fitzgerald M."/>
            <person name="Abouelleil A."/>
            <person name="Alvarado L."/>
            <person name="Berlin A.M."/>
            <person name="Chapman S.B."/>
            <person name="Gainer-Dewar J."/>
            <person name="Goldberg J."/>
            <person name="Gnerre S."/>
            <person name="Griggs A."/>
            <person name="Gujja S."/>
            <person name="Hansen M."/>
            <person name="Howarth C."/>
            <person name="Imamovic A."/>
            <person name="Ireland A."/>
            <person name="Larimer J."/>
            <person name="McCowan C."/>
            <person name="Murphy C."/>
            <person name="Pearson M."/>
            <person name="Poon T.W."/>
            <person name="Priest M."/>
            <person name="Roberts A."/>
            <person name="Saif S."/>
            <person name="Shea T."/>
            <person name="Sykes S."/>
            <person name="Wortman J."/>
            <person name="Nusbaum C."/>
            <person name="Birren B."/>
        </authorList>
    </citation>
    <scope>NUCLEOTIDE SEQUENCE [LARGE SCALE GENOMIC DNA]</scope>
    <source>
        <strain evidence="1 2">CIP 110549</strain>
    </source>
</reference>
<proteinExistence type="predicted"/>
<keyword evidence="2" id="KW-1185">Reference proteome</keyword>
<evidence type="ECO:0000313" key="2">
    <source>
        <dbReference type="Proteomes" id="UP000023785"/>
    </source>
</evidence>
<dbReference type="HOGENOM" id="CLU_066432_1_0_6"/>
<dbReference type="PATRIC" id="fig|1392540.3.peg.55"/>
<evidence type="ECO:0000313" key="1">
    <source>
        <dbReference type="EMBL" id="ESK41074.1"/>
    </source>
</evidence>
<accession>V2V0J4</accession>
<gene>
    <name evidence="1" type="ORF">P256_00059</name>
</gene>
<sequence>MAINTIDSIITGKLPVLASYLTEDPVEKTAFFQSGILTATPYAQEIASGPSSIAEIPYWKPIDASQEPNYSNDVATDIAQTKAVQTDEMFCRVAYLNDGFGQADLTVELTSKNPLQSIASRLDDYWQRQISKRLIATTLGIKAENVLNGASDMIITAPKGFEAGAFIDATQTLGDALGTGTLAGIGVHSYVYGQMRKEGLIDFIRDNDNNTLFATYQGSRIIVDDGMTVTGQGADRVFTSVLFGSGSIGYGDGSPENPLEYQRDASAGNGGGIEKLWTRKTVLIHPLGYSFTSNTISGNGSSDNGKKSASLSDLALAANWQRKYERKLVPLAFLETKVA</sequence>
<evidence type="ECO:0008006" key="3">
    <source>
        <dbReference type="Google" id="ProtNLM"/>
    </source>
</evidence>
<dbReference type="STRING" id="1392540.P256_00059"/>
<protein>
    <recommendedName>
        <fullName evidence="3">Coat protein</fullName>
    </recommendedName>
</protein>